<dbReference type="RefSeq" id="WP_038504521.1">
    <property type="nucleotide sequence ID" value="NZ_CP007243.1"/>
</dbReference>
<evidence type="ECO:0000256" key="6">
    <source>
        <dbReference type="ARBA" id="ARBA00013053"/>
    </source>
</evidence>
<evidence type="ECO:0000256" key="11">
    <source>
        <dbReference type="RuleBase" id="RU004106"/>
    </source>
</evidence>
<comment type="catalytic activity">
    <reaction evidence="9">
        <text>L-isoleucine + 2-oxoglutarate = (S)-3-methyl-2-oxopentanoate + L-glutamate</text>
        <dbReference type="Rhea" id="RHEA:24801"/>
        <dbReference type="ChEBI" id="CHEBI:16810"/>
        <dbReference type="ChEBI" id="CHEBI:29985"/>
        <dbReference type="ChEBI" id="CHEBI:35146"/>
        <dbReference type="ChEBI" id="CHEBI:58045"/>
        <dbReference type="EC" id="2.6.1.42"/>
    </reaction>
</comment>
<accession>A0A059Y1M7</accession>
<evidence type="ECO:0000256" key="12">
    <source>
        <dbReference type="RuleBase" id="RU004516"/>
    </source>
</evidence>
<evidence type="ECO:0000313" key="13">
    <source>
        <dbReference type="EMBL" id="AIA31471.1"/>
    </source>
</evidence>
<evidence type="ECO:0000256" key="3">
    <source>
        <dbReference type="ARBA" id="ARBA00004931"/>
    </source>
</evidence>
<keyword evidence="7 12" id="KW-0663">Pyridoxal phosphate</keyword>
<dbReference type="PANTHER" id="PTHR42743:SF11">
    <property type="entry name" value="AMINODEOXYCHORISMATE LYASE"/>
    <property type="match status" value="1"/>
</dbReference>
<reference evidence="14" key="1">
    <citation type="submission" date="2014-02" db="EMBL/GenBank/DDBJ databases">
        <title>Complete genome sequence and comparative genomic analysis of the nitrogen-fixing bacterium Leptospirillum ferriphilum YSK.</title>
        <authorList>
            <person name="Guo X."/>
            <person name="Yin H."/>
            <person name="Liang Y."/>
            <person name="Hu Q."/>
            <person name="Ma L."/>
            <person name="Xiao Y."/>
            <person name="Zhang X."/>
            <person name="Qiu G."/>
            <person name="Liu X."/>
        </authorList>
    </citation>
    <scope>NUCLEOTIDE SEQUENCE [LARGE SCALE GENOMIC DNA]</scope>
    <source>
        <strain evidence="14">YSK</strain>
    </source>
</reference>
<evidence type="ECO:0000256" key="4">
    <source>
        <dbReference type="ARBA" id="ARBA00005072"/>
    </source>
</evidence>
<dbReference type="Gene3D" id="3.20.10.10">
    <property type="entry name" value="D-amino Acid Aminotransferase, subunit A, domain 2"/>
    <property type="match status" value="1"/>
</dbReference>
<evidence type="ECO:0000256" key="10">
    <source>
        <dbReference type="ARBA" id="ARBA00049229"/>
    </source>
</evidence>
<dbReference type="PROSITE" id="PS00770">
    <property type="entry name" value="AA_TRANSFER_CLASS_4"/>
    <property type="match status" value="1"/>
</dbReference>
<comment type="pathway">
    <text evidence="4">Amino-acid biosynthesis; L-leucine biosynthesis; L-leucine from 3-methyl-2-oxobutanoate: step 4/4.</text>
</comment>
<dbReference type="InterPro" id="IPR001544">
    <property type="entry name" value="Aminotrans_IV"/>
</dbReference>
<comment type="catalytic activity">
    <reaction evidence="8">
        <text>L-valine + 2-oxoglutarate = 3-methyl-2-oxobutanoate + L-glutamate</text>
        <dbReference type="Rhea" id="RHEA:24813"/>
        <dbReference type="ChEBI" id="CHEBI:11851"/>
        <dbReference type="ChEBI" id="CHEBI:16810"/>
        <dbReference type="ChEBI" id="CHEBI:29985"/>
        <dbReference type="ChEBI" id="CHEBI:57762"/>
        <dbReference type="EC" id="2.6.1.42"/>
    </reaction>
</comment>
<name>A0A059Y1M7_9BACT</name>
<dbReference type="Gene3D" id="3.30.470.10">
    <property type="match status" value="1"/>
</dbReference>
<comment type="pathway">
    <text evidence="2">Amino-acid biosynthesis; L-isoleucine biosynthesis; L-isoleucine from 2-oxobutanoate: step 4/4.</text>
</comment>
<evidence type="ECO:0000313" key="14">
    <source>
        <dbReference type="Proteomes" id="UP000027059"/>
    </source>
</evidence>
<comment type="pathway">
    <text evidence="3">Amino-acid biosynthesis; L-valine biosynthesis; L-valine from pyruvate: step 4/4.</text>
</comment>
<evidence type="ECO:0000256" key="1">
    <source>
        <dbReference type="ARBA" id="ARBA00001933"/>
    </source>
</evidence>
<dbReference type="GO" id="GO:0046394">
    <property type="term" value="P:carboxylic acid biosynthetic process"/>
    <property type="evidence" value="ECO:0007669"/>
    <property type="project" value="UniProtKB-ARBA"/>
</dbReference>
<dbReference type="SUPFAM" id="SSF56752">
    <property type="entry name" value="D-aminoacid aminotransferase-like PLP-dependent enzymes"/>
    <property type="match status" value="1"/>
</dbReference>
<comment type="similarity">
    <text evidence="5 11">Belongs to the class-IV pyridoxal-phosphate-dependent aminotransferase family.</text>
</comment>
<evidence type="ECO:0000256" key="8">
    <source>
        <dbReference type="ARBA" id="ARBA00048212"/>
    </source>
</evidence>
<evidence type="ECO:0000256" key="5">
    <source>
        <dbReference type="ARBA" id="ARBA00009320"/>
    </source>
</evidence>
<dbReference type="AlphaFoldDB" id="A0A059Y1M7"/>
<gene>
    <name evidence="13" type="ORF">Y981_02210</name>
</gene>
<dbReference type="PANTHER" id="PTHR42743">
    <property type="entry name" value="AMINO-ACID AMINOTRANSFERASE"/>
    <property type="match status" value="1"/>
</dbReference>
<dbReference type="KEGG" id="lfp:Y981_02210"/>
<protein>
    <recommendedName>
        <fullName evidence="6">branched-chain-amino-acid transaminase</fullName>
        <ecNumber evidence="6">2.6.1.42</ecNumber>
    </recommendedName>
</protein>
<dbReference type="EMBL" id="CP007243">
    <property type="protein sequence ID" value="AIA31471.1"/>
    <property type="molecule type" value="Genomic_DNA"/>
</dbReference>
<proteinExistence type="inferred from homology"/>
<dbReference type="HOGENOM" id="CLU_923755_0_0_0"/>
<evidence type="ECO:0000256" key="7">
    <source>
        <dbReference type="ARBA" id="ARBA00022898"/>
    </source>
</evidence>
<evidence type="ECO:0000256" key="2">
    <source>
        <dbReference type="ARBA" id="ARBA00004824"/>
    </source>
</evidence>
<reference evidence="13 14" key="2">
    <citation type="journal article" date="2015" name="Biomed. Res. Int.">
        <title>Effects of Arsenite Resistance on the Growth and Functional Gene Expression of Leptospirillum ferriphilum and Acidithiobacillus thiooxidans in Pure Culture and Coculture.</title>
        <authorList>
            <person name="Jiang H."/>
            <person name="Liang Y."/>
            <person name="Yin H."/>
            <person name="Xiao Y."/>
            <person name="Guo X."/>
            <person name="Xu Y."/>
            <person name="Hu Q."/>
            <person name="Liu H."/>
            <person name="Liu X."/>
        </authorList>
    </citation>
    <scope>NUCLEOTIDE SEQUENCE [LARGE SCALE GENOMIC DNA]</scope>
    <source>
        <strain evidence="13 14">YSK</strain>
    </source>
</reference>
<comment type="catalytic activity">
    <reaction evidence="10">
        <text>L-leucine + 2-oxoglutarate = 4-methyl-2-oxopentanoate + L-glutamate</text>
        <dbReference type="Rhea" id="RHEA:18321"/>
        <dbReference type="ChEBI" id="CHEBI:16810"/>
        <dbReference type="ChEBI" id="CHEBI:17865"/>
        <dbReference type="ChEBI" id="CHEBI:29985"/>
        <dbReference type="ChEBI" id="CHEBI:57427"/>
        <dbReference type="EC" id="2.6.1.42"/>
    </reaction>
</comment>
<dbReference type="InterPro" id="IPR043132">
    <property type="entry name" value="BCAT-like_C"/>
</dbReference>
<comment type="cofactor">
    <cofactor evidence="1 12">
        <name>pyridoxal 5'-phosphate</name>
        <dbReference type="ChEBI" id="CHEBI:597326"/>
    </cofactor>
</comment>
<dbReference type="InterPro" id="IPR050571">
    <property type="entry name" value="Class-IV_PLP-Dep_Aminotrnsfr"/>
</dbReference>
<dbReference type="InterPro" id="IPR036038">
    <property type="entry name" value="Aminotransferase-like"/>
</dbReference>
<dbReference type="GO" id="GO:0004084">
    <property type="term" value="F:branched-chain-amino-acid transaminase activity"/>
    <property type="evidence" value="ECO:0007669"/>
    <property type="project" value="UniProtKB-EC"/>
</dbReference>
<organism evidence="13 14">
    <name type="scientific">Leptospirillum ferriphilum YSK</name>
    <dbReference type="NCBI Taxonomy" id="1441628"/>
    <lineage>
        <taxon>Bacteria</taxon>
        <taxon>Pseudomonadati</taxon>
        <taxon>Nitrospirota</taxon>
        <taxon>Nitrospiria</taxon>
        <taxon>Nitrospirales</taxon>
        <taxon>Nitrospiraceae</taxon>
        <taxon>Leptospirillum</taxon>
    </lineage>
</organism>
<evidence type="ECO:0000256" key="9">
    <source>
        <dbReference type="ARBA" id="ARBA00048798"/>
    </source>
</evidence>
<dbReference type="EC" id="2.6.1.42" evidence="6"/>
<dbReference type="InterPro" id="IPR018300">
    <property type="entry name" value="Aminotrans_IV_CS"/>
</dbReference>
<keyword evidence="14" id="KW-1185">Reference proteome</keyword>
<sequence>MDNLILYNGQLVPAGDAKISVFDPGFLYGESIFTTLAVRNRLPCFLSRHLDRLLETARQTELCEVPSRTALSDGVFRLLDSLGTPPALLRITLSPGPLMNFRLDSPTSGPSIWMVLPVYRTPLPPSLYRSGVVVGIGPVQSFGTTDPRFTHKTGNLFLSRWIRHHLPKDQFDALFRTPRGFFVEGTVSNLFWILKTGEILTPPETWGILPGVVRGVLLEVAHEIGIPVRWGSLTQRSVHQARGVFLTNSYIGLLPVRTLQTGRDAVAFDPLDPLLSRFSTELEHRLMQDLSHGNR</sequence>
<dbReference type="Pfam" id="PF01063">
    <property type="entry name" value="Aminotran_4"/>
    <property type="match status" value="1"/>
</dbReference>
<dbReference type="InterPro" id="IPR043131">
    <property type="entry name" value="BCAT-like_N"/>
</dbReference>
<dbReference type="Proteomes" id="UP000027059">
    <property type="component" value="Chromosome"/>
</dbReference>
<dbReference type="OrthoDB" id="9805628at2"/>